<dbReference type="PROSITE" id="PS01124">
    <property type="entry name" value="HTH_ARAC_FAMILY_2"/>
    <property type="match status" value="1"/>
</dbReference>
<dbReference type="GO" id="GO:0003700">
    <property type="term" value="F:DNA-binding transcription factor activity"/>
    <property type="evidence" value="ECO:0007669"/>
    <property type="project" value="InterPro"/>
</dbReference>
<name>A0A6I4I269_9SPHI</name>
<keyword evidence="1" id="KW-0805">Transcription regulation</keyword>
<evidence type="ECO:0000313" key="5">
    <source>
        <dbReference type="Proteomes" id="UP000429232"/>
    </source>
</evidence>
<dbReference type="KEGG" id="mgik:GO620_004640"/>
<dbReference type="SMART" id="SM00342">
    <property type="entry name" value="HTH_ARAC"/>
    <property type="match status" value="1"/>
</dbReference>
<keyword evidence="2" id="KW-0238">DNA-binding</keyword>
<dbReference type="Proteomes" id="UP000429232">
    <property type="component" value="Chromosome"/>
</dbReference>
<evidence type="ECO:0000313" key="4">
    <source>
        <dbReference type="EMBL" id="QQL50751.1"/>
    </source>
</evidence>
<organism evidence="4 5">
    <name type="scientific">Mucilaginibacter ginkgonis</name>
    <dbReference type="NCBI Taxonomy" id="2682091"/>
    <lineage>
        <taxon>Bacteria</taxon>
        <taxon>Pseudomonadati</taxon>
        <taxon>Bacteroidota</taxon>
        <taxon>Sphingobacteriia</taxon>
        <taxon>Sphingobacteriales</taxon>
        <taxon>Sphingobacteriaceae</taxon>
        <taxon>Mucilaginibacter</taxon>
    </lineage>
</organism>
<dbReference type="EMBL" id="CP066775">
    <property type="protein sequence ID" value="QQL50751.1"/>
    <property type="molecule type" value="Genomic_DNA"/>
</dbReference>
<dbReference type="PANTHER" id="PTHR43280:SF2">
    <property type="entry name" value="HTH-TYPE TRANSCRIPTIONAL REGULATOR EXSA"/>
    <property type="match status" value="1"/>
</dbReference>
<keyword evidence="3" id="KW-0804">Transcription</keyword>
<protein>
    <submittedName>
        <fullName evidence="4">Helix-turn-helix transcriptional regulator</fullName>
    </submittedName>
</protein>
<dbReference type="InterPro" id="IPR018060">
    <property type="entry name" value="HTH_AraC"/>
</dbReference>
<dbReference type="AlphaFoldDB" id="A0A6I4I269"/>
<dbReference type="GO" id="GO:0043565">
    <property type="term" value="F:sequence-specific DNA binding"/>
    <property type="evidence" value="ECO:0007669"/>
    <property type="project" value="InterPro"/>
</dbReference>
<evidence type="ECO:0000256" key="2">
    <source>
        <dbReference type="ARBA" id="ARBA00023125"/>
    </source>
</evidence>
<dbReference type="Pfam" id="PF12833">
    <property type="entry name" value="HTH_18"/>
    <property type="match status" value="1"/>
</dbReference>
<dbReference type="PROSITE" id="PS00041">
    <property type="entry name" value="HTH_ARAC_FAMILY_1"/>
    <property type="match status" value="1"/>
</dbReference>
<dbReference type="SUPFAM" id="SSF46689">
    <property type="entry name" value="Homeodomain-like"/>
    <property type="match status" value="2"/>
</dbReference>
<accession>A0A6I4I269</accession>
<evidence type="ECO:0000256" key="1">
    <source>
        <dbReference type="ARBA" id="ARBA00023015"/>
    </source>
</evidence>
<dbReference type="Gene3D" id="1.10.10.60">
    <property type="entry name" value="Homeodomain-like"/>
    <property type="match status" value="2"/>
</dbReference>
<dbReference type="InterPro" id="IPR018062">
    <property type="entry name" value="HTH_AraC-typ_CS"/>
</dbReference>
<evidence type="ECO:0000256" key="3">
    <source>
        <dbReference type="ARBA" id="ARBA00023163"/>
    </source>
</evidence>
<dbReference type="PANTHER" id="PTHR43280">
    <property type="entry name" value="ARAC-FAMILY TRANSCRIPTIONAL REGULATOR"/>
    <property type="match status" value="1"/>
</dbReference>
<proteinExistence type="predicted"/>
<gene>
    <name evidence="4" type="ORF">GO620_004640</name>
</gene>
<dbReference type="RefSeq" id="WP_157526743.1">
    <property type="nucleotide sequence ID" value="NZ_CP066775.1"/>
</dbReference>
<dbReference type="InterPro" id="IPR009057">
    <property type="entry name" value="Homeodomain-like_sf"/>
</dbReference>
<sequence length="141" mass="16619">MQTQPRYPNVYLYRRVVNAKLFIDTNYHEPINLDDIADEAFFSKFHFIRLFRAAYNYTPHQYLTRVRVDKASLLLQKGTSVSQTCYAVGFDSVPSFSALFKKVFKLSPALYRQRALERRKDILLSPHKYIPNCFAEKKGWV</sequence>
<reference evidence="4 5" key="1">
    <citation type="submission" date="2020-12" db="EMBL/GenBank/DDBJ databases">
        <title>HMF7856_wgs.fasta genome submission.</title>
        <authorList>
            <person name="Kang H."/>
            <person name="Kim H."/>
            <person name="Joh K."/>
        </authorList>
    </citation>
    <scope>NUCLEOTIDE SEQUENCE [LARGE SCALE GENOMIC DNA]</scope>
    <source>
        <strain evidence="4 5">HMF7856</strain>
    </source>
</reference>
<keyword evidence="5" id="KW-1185">Reference proteome</keyword>